<dbReference type="PANTHER" id="PTHR35145:SF1">
    <property type="entry name" value="CYTOPLASMIC PROTEIN"/>
    <property type="match status" value="1"/>
</dbReference>
<reference evidence="1" key="1">
    <citation type="journal article" date="2021" name="PeerJ">
        <title>Extensive microbial diversity within the chicken gut microbiome revealed by metagenomics and culture.</title>
        <authorList>
            <person name="Gilroy R."/>
            <person name="Ravi A."/>
            <person name="Getino M."/>
            <person name="Pursley I."/>
            <person name="Horton D.L."/>
            <person name="Alikhan N.F."/>
            <person name="Baker D."/>
            <person name="Gharbi K."/>
            <person name="Hall N."/>
            <person name="Watson M."/>
            <person name="Adriaenssens E.M."/>
            <person name="Foster-Nyarko E."/>
            <person name="Jarju S."/>
            <person name="Secka A."/>
            <person name="Antonio M."/>
            <person name="Oren A."/>
            <person name="Chaudhuri R.R."/>
            <person name="La Ragione R."/>
            <person name="Hildebrand F."/>
            <person name="Pallen M.J."/>
        </authorList>
    </citation>
    <scope>NUCLEOTIDE SEQUENCE</scope>
    <source>
        <strain evidence="1">5032</strain>
    </source>
</reference>
<comment type="caution">
    <text evidence="1">The sequence shown here is derived from an EMBL/GenBank/DDBJ whole genome shotgun (WGS) entry which is preliminary data.</text>
</comment>
<dbReference type="SUPFAM" id="SSF142906">
    <property type="entry name" value="YjbR-like"/>
    <property type="match status" value="1"/>
</dbReference>
<dbReference type="PANTHER" id="PTHR35145">
    <property type="entry name" value="CYTOPLASMIC PROTEIN-RELATED"/>
    <property type="match status" value="1"/>
</dbReference>
<protein>
    <submittedName>
        <fullName evidence="1">MmcQ/YjbR family DNA-binding protein</fullName>
    </submittedName>
</protein>
<reference evidence="1" key="2">
    <citation type="submission" date="2021-04" db="EMBL/GenBank/DDBJ databases">
        <authorList>
            <person name="Gilroy R."/>
        </authorList>
    </citation>
    <scope>NUCLEOTIDE SEQUENCE</scope>
    <source>
        <strain evidence="1">5032</strain>
    </source>
</reference>
<dbReference type="Pfam" id="PF04237">
    <property type="entry name" value="YjbR"/>
    <property type="match status" value="1"/>
</dbReference>
<dbReference type="InterPro" id="IPR007351">
    <property type="entry name" value="YjbR"/>
</dbReference>
<evidence type="ECO:0000313" key="1">
    <source>
        <dbReference type="EMBL" id="HJA79911.1"/>
    </source>
</evidence>
<keyword evidence="1" id="KW-0238">DNA-binding</keyword>
<gene>
    <name evidence="1" type="ORF">H9784_10175</name>
</gene>
<dbReference type="AlphaFoldDB" id="A0A9D2HMW6"/>
<sequence length="118" mass="13089">MAHRESLLAWVQATYGTLPVYPWRQYPAYAVLRHAGHGKWYGLIMDLPRERLNLPGTGRVDVVNLKTSCAAGLLVSGLPGVFPAYHMNKQHWITLALEGGLPDAELYGLVAESYALTR</sequence>
<dbReference type="EMBL" id="DWZD01000053">
    <property type="protein sequence ID" value="HJA79911.1"/>
    <property type="molecule type" value="Genomic_DNA"/>
</dbReference>
<evidence type="ECO:0000313" key="2">
    <source>
        <dbReference type="Proteomes" id="UP000823821"/>
    </source>
</evidence>
<organism evidence="1 2">
    <name type="scientific">Candidatus Desulfovibrio intestinavium</name>
    <dbReference type="NCBI Taxonomy" id="2838534"/>
    <lineage>
        <taxon>Bacteria</taxon>
        <taxon>Pseudomonadati</taxon>
        <taxon>Thermodesulfobacteriota</taxon>
        <taxon>Desulfovibrionia</taxon>
        <taxon>Desulfovibrionales</taxon>
        <taxon>Desulfovibrionaceae</taxon>
        <taxon>Desulfovibrio</taxon>
    </lineage>
</organism>
<dbReference type="GO" id="GO:0003677">
    <property type="term" value="F:DNA binding"/>
    <property type="evidence" value="ECO:0007669"/>
    <property type="project" value="UniProtKB-KW"/>
</dbReference>
<proteinExistence type="predicted"/>
<dbReference type="InterPro" id="IPR038056">
    <property type="entry name" value="YjbR-like_sf"/>
</dbReference>
<dbReference type="Proteomes" id="UP000823821">
    <property type="component" value="Unassembled WGS sequence"/>
</dbReference>
<name>A0A9D2HMW6_9BACT</name>
<dbReference type="InterPro" id="IPR058532">
    <property type="entry name" value="YjbR/MT2646/Rv2570-like"/>
</dbReference>
<accession>A0A9D2HMW6</accession>
<dbReference type="Gene3D" id="3.90.1150.30">
    <property type="match status" value="1"/>
</dbReference>